<dbReference type="SUPFAM" id="SSF57667">
    <property type="entry name" value="beta-beta-alpha zinc fingers"/>
    <property type="match status" value="1"/>
</dbReference>
<evidence type="ECO:0000256" key="1">
    <source>
        <dbReference type="PROSITE-ProRule" id="PRU00042"/>
    </source>
</evidence>
<dbReference type="PROSITE" id="PS50157">
    <property type="entry name" value="ZINC_FINGER_C2H2_2"/>
    <property type="match status" value="2"/>
</dbReference>
<name>A0A3B0K137_DROGU</name>
<dbReference type="AlphaFoldDB" id="A0A3B0K137"/>
<dbReference type="PROSITE" id="PS00028">
    <property type="entry name" value="ZINC_FINGER_C2H2_1"/>
    <property type="match status" value="2"/>
</dbReference>
<keyword evidence="1" id="KW-0862">Zinc</keyword>
<dbReference type="Gene3D" id="3.30.160.60">
    <property type="entry name" value="Classic Zinc Finger"/>
    <property type="match status" value="1"/>
</dbReference>
<evidence type="ECO:0000313" key="4">
    <source>
        <dbReference type="Proteomes" id="UP000268350"/>
    </source>
</evidence>
<reference evidence="4" key="1">
    <citation type="submission" date="2018-01" db="EMBL/GenBank/DDBJ databases">
        <authorList>
            <person name="Alioto T."/>
            <person name="Alioto T."/>
        </authorList>
    </citation>
    <scope>NUCLEOTIDE SEQUENCE [LARGE SCALE GENOMIC DNA]</scope>
</reference>
<dbReference type="OrthoDB" id="10398020at2759"/>
<dbReference type="OMA" id="ECKSCMA"/>
<keyword evidence="4" id="KW-1185">Reference proteome</keyword>
<keyword evidence="1" id="KW-0863">Zinc-finger</keyword>
<dbReference type="InterPro" id="IPR013087">
    <property type="entry name" value="Znf_C2H2_type"/>
</dbReference>
<accession>A0A3B0K137</accession>
<dbReference type="Proteomes" id="UP000268350">
    <property type="component" value="Unassembled WGS sequence"/>
</dbReference>
<organism evidence="3 4">
    <name type="scientific">Drosophila guanche</name>
    <name type="common">Fruit fly</name>
    <dbReference type="NCBI Taxonomy" id="7266"/>
    <lineage>
        <taxon>Eukaryota</taxon>
        <taxon>Metazoa</taxon>
        <taxon>Ecdysozoa</taxon>
        <taxon>Arthropoda</taxon>
        <taxon>Hexapoda</taxon>
        <taxon>Insecta</taxon>
        <taxon>Pterygota</taxon>
        <taxon>Neoptera</taxon>
        <taxon>Endopterygota</taxon>
        <taxon>Diptera</taxon>
        <taxon>Brachycera</taxon>
        <taxon>Muscomorpha</taxon>
        <taxon>Ephydroidea</taxon>
        <taxon>Drosophilidae</taxon>
        <taxon>Drosophila</taxon>
        <taxon>Sophophora</taxon>
    </lineage>
</organism>
<sequence>MAEQNLPLDESLGEGLMEVCMSLGLSLVLEYIKQSETNEPQSLPQDAKKAIYSAPLSVEHPRHQLRENQMVRFYNCLFCPEVFASRYDRNTHHKIHQEKENVPQFNCDWNRCTRSFETELNLWRHQRSMEHHRWTATCWRCKRTYPNLKTQMAHTKSKRCHEKHE</sequence>
<dbReference type="EMBL" id="OUUW01000013">
    <property type="protein sequence ID" value="SPP88015.1"/>
    <property type="molecule type" value="Genomic_DNA"/>
</dbReference>
<dbReference type="SMART" id="SM00355">
    <property type="entry name" value="ZnF_C2H2"/>
    <property type="match status" value="3"/>
</dbReference>
<feature type="domain" description="C2H2-type" evidence="2">
    <location>
        <begin position="74"/>
        <end position="101"/>
    </location>
</feature>
<dbReference type="InterPro" id="IPR036236">
    <property type="entry name" value="Znf_C2H2_sf"/>
</dbReference>
<proteinExistence type="predicted"/>
<dbReference type="GO" id="GO:0008270">
    <property type="term" value="F:zinc ion binding"/>
    <property type="evidence" value="ECO:0007669"/>
    <property type="project" value="UniProtKB-KW"/>
</dbReference>
<evidence type="ECO:0000259" key="2">
    <source>
        <dbReference type="PROSITE" id="PS50157"/>
    </source>
</evidence>
<evidence type="ECO:0000313" key="3">
    <source>
        <dbReference type="EMBL" id="SPP88015.1"/>
    </source>
</evidence>
<feature type="domain" description="C2H2-type" evidence="2">
    <location>
        <begin position="105"/>
        <end position="131"/>
    </location>
</feature>
<protein>
    <submittedName>
        <fullName evidence="3">Blast:Nucleoporin Nup43</fullName>
    </submittedName>
</protein>
<gene>
    <name evidence="3" type="ORF">DGUA_6G015826</name>
</gene>
<keyword evidence="1" id="KW-0479">Metal-binding</keyword>